<dbReference type="RefSeq" id="WP_330089604.1">
    <property type="nucleotide sequence ID" value="NZ_JAUZMY010000001.1"/>
</dbReference>
<gene>
    <name evidence="1" type="ORF">Q8791_00890</name>
</gene>
<protein>
    <submittedName>
        <fullName evidence="1">Uncharacterized protein</fullName>
    </submittedName>
</protein>
<evidence type="ECO:0000313" key="1">
    <source>
        <dbReference type="EMBL" id="MEE2035778.1"/>
    </source>
</evidence>
<name>A0ABU7K0J0_9ACTN</name>
<comment type="caution">
    <text evidence="1">The sequence shown here is derived from an EMBL/GenBank/DDBJ whole genome shotgun (WGS) entry which is preliminary data.</text>
</comment>
<proteinExistence type="predicted"/>
<dbReference type="Proteomes" id="UP001356095">
    <property type="component" value="Unassembled WGS sequence"/>
</dbReference>
<organism evidence="1 2">
    <name type="scientific">Nocardiopsis codii</name>
    <dbReference type="NCBI Taxonomy" id="3065942"/>
    <lineage>
        <taxon>Bacteria</taxon>
        <taxon>Bacillati</taxon>
        <taxon>Actinomycetota</taxon>
        <taxon>Actinomycetes</taxon>
        <taxon>Streptosporangiales</taxon>
        <taxon>Nocardiopsidaceae</taxon>
        <taxon>Nocardiopsis</taxon>
    </lineage>
</organism>
<evidence type="ECO:0000313" key="2">
    <source>
        <dbReference type="Proteomes" id="UP001356095"/>
    </source>
</evidence>
<reference evidence="1 2" key="1">
    <citation type="submission" date="2023-08" db="EMBL/GenBank/DDBJ databases">
        <authorList>
            <person name="Girao M."/>
            <person name="Carvalho M.F."/>
        </authorList>
    </citation>
    <scope>NUCLEOTIDE SEQUENCE [LARGE SCALE GENOMIC DNA]</scope>
    <source>
        <strain evidence="1 2">CT-R113</strain>
    </source>
</reference>
<accession>A0ABU7K0J0</accession>
<dbReference type="EMBL" id="JAUZMY010000001">
    <property type="protein sequence ID" value="MEE2035778.1"/>
    <property type="molecule type" value="Genomic_DNA"/>
</dbReference>
<sequence length="47" mass="4958">MSLNDEAADIDALLPFLRPHGILDTDPLATRPWARTIGDGSLAPATA</sequence>
<keyword evidence="2" id="KW-1185">Reference proteome</keyword>